<proteinExistence type="predicted"/>
<evidence type="ECO:0000256" key="2">
    <source>
        <dbReference type="SAM" id="MobiDB-lite"/>
    </source>
</evidence>
<keyword evidence="5" id="KW-1185">Reference proteome</keyword>
<gene>
    <name evidence="4" type="ORF">SAMN04487950_0511</name>
</gene>
<organism evidence="4 5">
    <name type="scientific">Halogranum rubrum</name>
    <dbReference type="NCBI Taxonomy" id="553466"/>
    <lineage>
        <taxon>Archaea</taxon>
        <taxon>Methanobacteriati</taxon>
        <taxon>Methanobacteriota</taxon>
        <taxon>Stenosarchaea group</taxon>
        <taxon>Halobacteria</taxon>
        <taxon>Halobacteriales</taxon>
        <taxon>Haloferacaceae</taxon>
    </lineage>
</organism>
<evidence type="ECO:0000313" key="4">
    <source>
        <dbReference type="EMBL" id="SFK67263.1"/>
    </source>
</evidence>
<name>A0A1I4BFL2_9EURY</name>
<dbReference type="Proteomes" id="UP000199607">
    <property type="component" value="Unassembled WGS sequence"/>
</dbReference>
<dbReference type="AlphaFoldDB" id="A0A1I4BFL2"/>
<dbReference type="Pfam" id="PF22763">
    <property type="entry name" value="NrS1-1_pol-like_HBD"/>
    <property type="match status" value="1"/>
</dbReference>
<feature type="domain" description="NrS-1 polymerase-like HBD" evidence="3">
    <location>
        <begin position="244"/>
        <end position="309"/>
    </location>
</feature>
<feature type="coiled-coil region" evidence="1">
    <location>
        <begin position="342"/>
        <end position="369"/>
    </location>
</feature>
<feature type="region of interest" description="Disordered" evidence="2">
    <location>
        <begin position="304"/>
        <end position="335"/>
    </location>
</feature>
<feature type="compositionally biased region" description="Low complexity" evidence="2">
    <location>
        <begin position="180"/>
        <end position="212"/>
    </location>
</feature>
<keyword evidence="1" id="KW-0175">Coiled coil</keyword>
<accession>A0A1I4BFL2</accession>
<evidence type="ECO:0000313" key="5">
    <source>
        <dbReference type="Proteomes" id="UP000199607"/>
    </source>
</evidence>
<feature type="compositionally biased region" description="Low complexity" evidence="2">
    <location>
        <begin position="306"/>
        <end position="319"/>
    </location>
</feature>
<dbReference type="InterPro" id="IPR054468">
    <property type="entry name" value="NrSPol-like_HBD"/>
</dbReference>
<evidence type="ECO:0000256" key="1">
    <source>
        <dbReference type="SAM" id="Coils"/>
    </source>
</evidence>
<sequence length="401" mass="43628">MQPTLPHTATVPTALRDVDQWVCWRTRDRSGEKSTKVPIDSATGSFASTTDPATWTSYDDAFSAAQQRGATGLGFVFTADDTFVGVDLDHCRDPETGTFEPWAAELVGQLDSYTEVSPSGTGCHVLCRGTMPPGRNRSGDVEMYTESRFFTVTGDHVAGTPLTVEHRTAVLGAIATAHLSTSETTPTEPKSESESGSEVTAETSASSTASTLSDDDLLERAKAAANGEKFTRLWSGDVSTYDSHSEADMALCCLLAFWTGGDTNRMNQLFCRSGLYRGKWDEQHFADGSTYGERTLQRACERTTEHYTPTPTDTSSTPTAARPGQSPTPRPPVPTAKVVHRLTTTEETLEYLEARVSTVEQECERLRDELAVAREPTPTTDQRTNTDSKAGVLARVGRLFR</sequence>
<evidence type="ECO:0000259" key="3">
    <source>
        <dbReference type="Pfam" id="PF22763"/>
    </source>
</evidence>
<feature type="region of interest" description="Disordered" evidence="2">
    <location>
        <begin position="177"/>
        <end position="214"/>
    </location>
</feature>
<dbReference type="EMBL" id="FOTC01000001">
    <property type="protein sequence ID" value="SFK67263.1"/>
    <property type="molecule type" value="Genomic_DNA"/>
</dbReference>
<reference evidence="5" key="1">
    <citation type="submission" date="2016-10" db="EMBL/GenBank/DDBJ databases">
        <authorList>
            <person name="Varghese N."/>
            <person name="Submissions S."/>
        </authorList>
    </citation>
    <scope>NUCLEOTIDE SEQUENCE [LARGE SCALE GENOMIC DNA]</scope>
    <source>
        <strain evidence="5">CGMCC 1.7738</strain>
    </source>
</reference>
<protein>
    <recommendedName>
        <fullName evidence="3">NrS-1 polymerase-like HBD domain-containing protein</fullName>
    </recommendedName>
</protein>